<dbReference type="EMBL" id="JAWDGP010006058">
    <property type="protein sequence ID" value="KAK3748029.1"/>
    <property type="molecule type" value="Genomic_DNA"/>
</dbReference>
<accession>A0AAE1D0I9</accession>
<proteinExistence type="predicted"/>
<reference evidence="1" key="1">
    <citation type="journal article" date="2023" name="G3 (Bethesda)">
        <title>A reference genome for the long-term kleptoplast-retaining sea slug Elysia crispata morphotype clarki.</title>
        <authorList>
            <person name="Eastman K.E."/>
            <person name="Pendleton A.L."/>
            <person name="Shaikh M.A."/>
            <person name="Suttiyut T."/>
            <person name="Ogas R."/>
            <person name="Tomko P."/>
            <person name="Gavelis G."/>
            <person name="Widhalm J.R."/>
            <person name="Wisecaver J.H."/>
        </authorList>
    </citation>
    <scope>NUCLEOTIDE SEQUENCE</scope>
    <source>
        <strain evidence="1">ECLA1</strain>
    </source>
</reference>
<gene>
    <name evidence="1" type="ORF">RRG08_029885</name>
</gene>
<name>A0AAE1D0I9_9GAST</name>
<dbReference type="AlphaFoldDB" id="A0AAE1D0I9"/>
<protein>
    <submittedName>
        <fullName evidence="1">Uncharacterized protein</fullName>
    </submittedName>
</protein>
<keyword evidence="2" id="KW-1185">Reference proteome</keyword>
<evidence type="ECO:0000313" key="1">
    <source>
        <dbReference type="EMBL" id="KAK3748029.1"/>
    </source>
</evidence>
<organism evidence="1 2">
    <name type="scientific">Elysia crispata</name>
    <name type="common">lettuce slug</name>
    <dbReference type="NCBI Taxonomy" id="231223"/>
    <lineage>
        <taxon>Eukaryota</taxon>
        <taxon>Metazoa</taxon>
        <taxon>Spiralia</taxon>
        <taxon>Lophotrochozoa</taxon>
        <taxon>Mollusca</taxon>
        <taxon>Gastropoda</taxon>
        <taxon>Heterobranchia</taxon>
        <taxon>Euthyneura</taxon>
        <taxon>Panpulmonata</taxon>
        <taxon>Sacoglossa</taxon>
        <taxon>Placobranchoidea</taxon>
        <taxon>Plakobranchidae</taxon>
        <taxon>Elysia</taxon>
    </lineage>
</organism>
<sequence length="78" mass="8704">MSDLRPALAVRHGRYPVEHYQQLVTRCPNLWPAAEGKELKLSASKSSLIAVSKVAQNKFSGQTCWRHGEVCIISHGPY</sequence>
<comment type="caution">
    <text evidence="1">The sequence shown here is derived from an EMBL/GenBank/DDBJ whole genome shotgun (WGS) entry which is preliminary data.</text>
</comment>
<dbReference type="Proteomes" id="UP001283361">
    <property type="component" value="Unassembled WGS sequence"/>
</dbReference>
<evidence type="ECO:0000313" key="2">
    <source>
        <dbReference type="Proteomes" id="UP001283361"/>
    </source>
</evidence>